<feature type="non-terminal residue" evidence="1">
    <location>
        <position position="1"/>
    </location>
</feature>
<protein>
    <submittedName>
        <fullName evidence="1">17182_t:CDS:1</fullName>
    </submittedName>
</protein>
<dbReference type="EMBL" id="CAJVQC010059215">
    <property type="protein sequence ID" value="CAG8799558.1"/>
    <property type="molecule type" value="Genomic_DNA"/>
</dbReference>
<evidence type="ECO:0000313" key="2">
    <source>
        <dbReference type="Proteomes" id="UP000789920"/>
    </source>
</evidence>
<keyword evidence="2" id="KW-1185">Reference proteome</keyword>
<dbReference type="Proteomes" id="UP000789920">
    <property type="component" value="Unassembled WGS sequence"/>
</dbReference>
<reference evidence="1" key="1">
    <citation type="submission" date="2021-06" db="EMBL/GenBank/DDBJ databases">
        <authorList>
            <person name="Kallberg Y."/>
            <person name="Tangrot J."/>
            <person name="Rosling A."/>
        </authorList>
    </citation>
    <scope>NUCLEOTIDE SEQUENCE</scope>
    <source>
        <strain evidence="1">MA461A</strain>
    </source>
</reference>
<evidence type="ECO:0000313" key="1">
    <source>
        <dbReference type="EMBL" id="CAG8799558.1"/>
    </source>
</evidence>
<gene>
    <name evidence="1" type="ORF">RPERSI_LOCUS20750</name>
</gene>
<accession>A0ACA9RMK7</accession>
<sequence length="69" mass="7660">GEKAGIASSRKIKRKIIGKKGDGYVREFGSKPTEWAATEGGAQWKRKKDTKIIKESGLNLPKTLKDIFI</sequence>
<name>A0ACA9RMK7_9GLOM</name>
<feature type="non-terminal residue" evidence="1">
    <location>
        <position position="69"/>
    </location>
</feature>
<organism evidence="1 2">
    <name type="scientific">Racocetra persica</name>
    <dbReference type="NCBI Taxonomy" id="160502"/>
    <lineage>
        <taxon>Eukaryota</taxon>
        <taxon>Fungi</taxon>
        <taxon>Fungi incertae sedis</taxon>
        <taxon>Mucoromycota</taxon>
        <taxon>Glomeromycotina</taxon>
        <taxon>Glomeromycetes</taxon>
        <taxon>Diversisporales</taxon>
        <taxon>Gigasporaceae</taxon>
        <taxon>Racocetra</taxon>
    </lineage>
</organism>
<proteinExistence type="predicted"/>
<comment type="caution">
    <text evidence="1">The sequence shown here is derived from an EMBL/GenBank/DDBJ whole genome shotgun (WGS) entry which is preliminary data.</text>
</comment>